<comment type="caution">
    <text evidence="1">The sequence shown here is derived from an EMBL/GenBank/DDBJ whole genome shotgun (WGS) entry which is preliminary data.</text>
</comment>
<accession>A0AAP2DW65</accession>
<keyword evidence="2" id="KW-1185">Reference proteome</keyword>
<dbReference type="PROSITE" id="PS51257">
    <property type="entry name" value="PROKAR_LIPOPROTEIN"/>
    <property type="match status" value="1"/>
</dbReference>
<sequence>MKRSTILLGLLIGLAISCKDDDSDEKNGGYSFKDQDLGGMVGGVLWTQRSGFAQEESYDGEEILGIDLVETVSGGEGCDMFMPEGDYIFFDVPNKVGLYELSINWDADLANSTEESLTVTLYDGDDKMNYIATKGAIEILSITDTEITGRIDARAEEGTYVNGNFTVALCK</sequence>
<name>A0AAP2DW65_9BACT</name>
<dbReference type="RefSeq" id="WP_254083085.1">
    <property type="nucleotide sequence ID" value="NZ_JAHESE010000002.1"/>
</dbReference>
<organism evidence="1 2">
    <name type="scientific">Dawidia cretensis</name>
    <dbReference type="NCBI Taxonomy" id="2782350"/>
    <lineage>
        <taxon>Bacteria</taxon>
        <taxon>Pseudomonadati</taxon>
        <taxon>Bacteroidota</taxon>
        <taxon>Cytophagia</taxon>
        <taxon>Cytophagales</taxon>
        <taxon>Chryseotaleaceae</taxon>
        <taxon>Dawidia</taxon>
    </lineage>
</organism>
<reference evidence="1 2" key="1">
    <citation type="submission" date="2021-05" db="EMBL/GenBank/DDBJ databases">
        <title>A Polyphasic approach of four new species of the genus Ohtaekwangia: Ohtaekwangia histidinii sp. nov., Ohtaekwangia cretensis sp. nov., Ohtaekwangia indiensis sp. nov., Ohtaekwangia reichenbachii sp. nov. from diverse environment.</title>
        <authorList>
            <person name="Octaviana S."/>
        </authorList>
    </citation>
    <scope>NUCLEOTIDE SEQUENCE [LARGE SCALE GENOMIC DNA]</scope>
    <source>
        <strain evidence="1 2">PWU5</strain>
    </source>
</reference>
<evidence type="ECO:0000313" key="1">
    <source>
        <dbReference type="EMBL" id="MBT1707499.1"/>
    </source>
</evidence>
<protein>
    <submittedName>
        <fullName evidence="1">Uncharacterized protein</fullName>
    </submittedName>
</protein>
<evidence type="ECO:0000313" key="2">
    <source>
        <dbReference type="Proteomes" id="UP001319080"/>
    </source>
</evidence>
<dbReference type="EMBL" id="JAHESE010000002">
    <property type="protein sequence ID" value="MBT1707499.1"/>
    <property type="molecule type" value="Genomic_DNA"/>
</dbReference>
<gene>
    <name evidence="1" type="ORF">KK062_04665</name>
</gene>
<dbReference type="Proteomes" id="UP001319080">
    <property type="component" value="Unassembled WGS sequence"/>
</dbReference>
<dbReference type="AlphaFoldDB" id="A0AAP2DW65"/>
<proteinExistence type="predicted"/>